<keyword evidence="2" id="KW-1185">Reference proteome</keyword>
<organism evidence="1 2">
    <name type="scientific">Dorea acetigenes</name>
    <dbReference type="NCBI Taxonomy" id="2981787"/>
    <lineage>
        <taxon>Bacteria</taxon>
        <taxon>Bacillati</taxon>
        <taxon>Bacillota</taxon>
        <taxon>Clostridia</taxon>
        <taxon>Lachnospirales</taxon>
        <taxon>Lachnospiraceae</taxon>
        <taxon>Dorea</taxon>
    </lineage>
</organism>
<dbReference type="EMBL" id="JAOQJU010000011">
    <property type="protein sequence ID" value="MCU6686911.1"/>
    <property type="molecule type" value="Genomic_DNA"/>
</dbReference>
<dbReference type="InterPro" id="IPR013783">
    <property type="entry name" value="Ig-like_fold"/>
</dbReference>
<dbReference type="RefSeq" id="WP_158370318.1">
    <property type="nucleotide sequence ID" value="NZ_JAOQJU010000011.1"/>
</dbReference>
<reference evidence="1 2" key="1">
    <citation type="journal article" date="2021" name="ISME Commun">
        <title>Automated analysis of genomic sequences facilitates high-throughput and comprehensive description of bacteria.</title>
        <authorList>
            <person name="Hitch T.C.A."/>
        </authorList>
    </citation>
    <scope>NUCLEOTIDE SEQUENCE [LARGE SCALE GENOMIC DNA]</scope>
    <source>
        <strain evidence="1 2">Sanger_03</strain>
    </source>
</reference>
<dbReference type="Proteomes" id="UP001652431">
    <property type="component" value="Unassembled WGS sequence"/>
</dbReference>
<evidence type="ECO:0000313" key="2">
    <source>
        <dbReference type="Proteomes" id="UP001652431"/>
    </source>
</evidence>
<sequence length="265" mass="29723">MKKIRIISIVVLLLSTVMFVAFRVYEKTGQDRVPPEITFPEGELLLHVEDGEEKLLADVKAEDNLSGDVSGTLVVEQISEITEENERTITYAAIDEKGNVGRAERTLKYIDYQGPWFKLKDSLRYKAGDTLNVLDRVEAESLLDGDLSGQIKYTMKNASDEKTVGIRYVDLRVTDSAGRTAELRLPLEVYNASAEKIQVKLKEYLIYIGANTGFDPAQYFDSADQEGTLQIESNVVVSTPGVYYVDYVVYGEKDMGKNRLIVIVN</sequence>
<protein>
    <recommendedName>
        <fullName evidence="3">Pesticidal crystal protein Cry22Aa Ig-like domain-containing protein</fullName>
    </recommendedName>
</protein>
<dbReference type="Gene3D" id="2.60.40.10">
    <property type="entry name" value="Immunoglobulins"/>
    <property type="match status" value="1"/>
</dbReference>
<gene>
    <name evidence="1" type="ORF">OCV99_10195</name>
</gene>
<evidence type="ECO:0008006" key="3">
    <source>
        <dbReference type="Google" id="ProtNLM"/>
    </source>
</evidence>
<comment type="caution">
    <text evidence="1">The sequence shown here is derived from an EMBL/GenBank/DDBJ whole genome shotgun (WGS) entry which is preliminary data.</text>
</comment>
<evidence type="ECO:0000313" key="1">
    <source>
        <dbReference type="EMBL" id="MCU6686911.1"/>
    </source>
</evidence>
<proteinExistence type="predicted"/>
<accession>A0ABT2RNJ1</accession>
<name>A0ABT2RNJ1_9FIRM</name>